<comment type="similarity">
    <text evidence="5">Belongs to the protein N5-glutamine methyltransferase family. PrmC subfamily.</text>
</comment>
<evidence type="ECO:0000256" key="2">
    <source>
        <dbReference type="ARBA" id="ARBA00022679"/>
    </source>
</evidence>
<dbReference type="SUPFAM" id="SSF53335">
    <property type="entry name" value="S-adenosyl-L-methionine-dependent methyltransferases"/>
    <property type="match status" value="1"/>
</dbReference>
<dbReference type="InterPro" id="IPR029063">
    <property type="entry name" value="SAM-dependent_MTases_sf"/>
</dbReference>
<feature type="binding site" evidence="5">
    <location>
        <begin position="122"/>
        <end position="126"/>
    </location>
    <ligand>
        <name>S-adenosyl-L-methionine</name>
        <dbReference type="ChEBI" id="CHEBI:59789"/>
    </ligand>
</feature>
<keyword evidence="9" id="KW-1185">Reference proteome</keyword>
<dbReference type="GO" id="GO:0003676">
    <property type="term" value="F:nucleic acid binding"/>
    <property type="evidence" value="ECO:0007669"/>
    <property type="project" value="InterPro"/>
</dbReference>
<sequence length="284" mass="30638">MAVTLGAMWRAGRDRLAAAGIEGASRDARLLAEFAIGFDALQLSTREREEAPEQATILYNSLIEKRASGMPVARLTNEQWFYGLAFQLSPATLVPRPETEALVDLALAMLGAQEAPRFLDLGTGSGCIGVSIAANLPRVTGVATDLSVEALRVAADNARRHGVADRLKFLEGEWFRALDELHSFDLIVSNPPYIQSDVITGLAREVREHDPLLALDGGTDGLDAYRQLAAEAGRYLRPRGKLAVEIGFDQGEAVSALFEEAGFADVIIEKDLAGLDRIVSGKHL</sequence>
<dbReference type="NCBIfam" id="TIGR00536">
    <property type="entry name" value="hemK_fam"/>
    <property type="match status" value="1"/>
</dbReference>
<evidence type="ECO:0000313" key="8">
    <source>
        <dbReference type="EMBL" id="GHA37747.1"/>
    </source>
</evidence>
<reference evidence="8" key="1">
    <citation type="journal article" date="2014" name="Int. J. Syst. Evol. Microbiol.">
        <title>Complete genome sequence of Corynebacterium casei LMG S-19264T (=DSM 44701T), isolated from a smear-ripened cheese.</title>
        <authorList>
            <consortium name="US DOE Joint Genome Institute (JGI-PGF)"/>
            <person name="Walter F."/>
            <person name="Albersmeier A."/>
            <person name="Kalinowski J."/>
            <person name="Ruckert C."/>
        </authorList>
    </citation>
    <scope>NUCLEOTIDE SEQUENCE</scope>
    <source>
        <strain evidence="8">KCTC 32437</strain>
    </source>
</reference>
<dbReference type="FunFam" id="3.40.50.150:FF:000053">
    <property type="entry name" value="Release factor glutamine methyltransferase"/>
    <property type="match status" value="1"/>
</dbReference>
<dbReference type="Pfam" id="PF17827">
    <property type="entry name" value="PrmC_N"/>
    <property type="match status" value="1"/>
</dbReference>
<gene>
    <name evidence="8" type="primary">hemK1</name>
    <name evidence="5" type="synonym">prmC</name>
    <name evidence="8" type="ORF">GCM10007989_37000</name>
</gene>
<feature type="binding site" evidence="5">
    <location>
        <begin position="190"/>
        <end position="193"/>
    </location>
    <ligand>
        <name>substrate</name>
    </ligand>
</feature>
<dbReference type="PROSITE" id="PS00092">
    <property type="entry name" value="N6_MTASE"/>
    <property type="match status" value="1"/>
</dbReference>
<reference evidence="8" key="2">
    <citation type="submission" date="2020-09" db="EMBL/GenBank/DDBJ databases">
        <authorList>
            <person name="Sun Q."/>
            <person name="Kim S."/>
        </authorList>
    </citation>
    <scope>NUCLEOTIDE SEQUENCE</scope>
    <source>
        <strain evidence="8">KCTC 32437</strain>
    </source>
</reference>
<protein>
    <recommendedName>
        <fullName evidence="5">Release factor glutamine methyltransferase</fullName>
        <shortName evidence="5">RF MTase</shortName>
        <ecNumber evidence="5">2.1.1.297</ecNumber>
    </recommendedName>
    <alternativeName>
        <fullName evidence="5">N5-glutamine methyltransferase PrmC</fullName>
    </alternativeName>
    <alternativeName>
        <fullName evidence="5">Protein-(glutamine-N5) MTase PrmC</fullName>
    </alternativeName>
    <alternativeName>
        <fullName evidence="5">Protein-glutamine N-methyltransferase PrmC</fullName>
    </alternativeName>
</protein>
<dbReference type="GO" id="GO:0032259">
    <property type="term" value="P:methylation"/>
    <property type="evidence" value="ECO:0007669"/>
    <property type="project" value="UniProtKB-KW"/>
</dbReference>
<dbReference type="RefSeq" id="WP_189427297.1">
    <property type="nucleotide sequence ID" value="NZ_BMZE01000005.1"/>
</dbReference>
<evidence type="ECO:0000259" key="7">
    <source>
        <dbReference type="Pfam" id="PF17827"/>
    </source>
</evidence>
<comment type="catalytic activity">
    <reaction evidence="4 5">
        <text>L-glutaminyl-[peptide chain release factor] + S-adenosyl-L-methionine = N(5)-methyl-L-glutaminyl-[peptide chain release factor] + S-adenosyl-L-homocysteine + H(+)</text>
        <dbReference type="Rhea" id="RHEA:42896"/>
        <dbReference type="Rhea" id="RHEA-COMP:10271"/>
        <dbReference type="Rhea" id="RHEA-COMP:10272"/>
        <dbReference type="ChEBI" id="CHEBI:15378"/>
        <dbReference type="ChEBI" id="CHEBI:30011"/>
        <dbReference type="ChEBI" id="CHEBI:57856"/>
        <dbReference type="ChEBI" id="CHEBI:59789"/>
        <dbReference type="ChEBI" id="CHEBI:61891"/>
        <dbReference type="EC" id="2.1.1.297"/>
    </reaction>
</comment>
<keyword evidence="3 5" id="KW-0949">S-adenosyl-L-methionine</keyword>
<dbReference type="NCBIfam" id="TIGR03534">
    <property type="entry name" value="RF_mod_PrmC"/>
    <property type="match status" value="1"/>
</dbReference>
<evidence type="ECO:0000259" key="6">
    <source>
        <dbReference type="Pfam" id="PF05175"/>
    </source>
</evidence>
<evidence type="ECO:0000256" key="5">
    <source>
        <dbReference type="HAMAP-Rule" id="MF_02126"/>
    </source>
</evidence>
<dbReference type="InterPro" id="IPR007848">
    <property type="entry name" value="Small_mtfrase_dom"/>
</dbReference>
<dbReference type="InterPro" id="IPR002052">
    <property type="entry name" value="DNA_methylase_N6_adenine_CS"/>
</dbReference>
<comment type="function">
    <text evidence="5">Methylates the class 1 translation termination release factors RF1/PrfA and RF2/PrfB on the glutamine residue of the universally conserved GGQ motif.</text>
</comment>
<dbReference type="AlphaFoldDB" id="A0A918SGB4"/>
<dbReference type="Gene3D" id="3.40.50.150">
    <property type="entry name" value="Vaccinia Virus protein VP39"/>
    <property type="match status" value="1"/>
</dbReference>
<keyword evidence="1 5" id="KW-0489">Methyltransferase</keyword>
<feature type="domain" description="Methyltransferase small" evidence="6">
    <location>
        <begin position="107"/>
        <end position="196"/>
    </location>
</feature>
<feature type="binding site" evidence="5">
    <location>
        <position position="190"/>
    </location>
    <ligand>
        <name>S-adenosyl-L-methionine</name>
        <dbReference type="ChEBI" id="CHEBI:59789"/>
    </ligand>
</feature>
<comment type="caution">
    <text evidence="8">The sequence shown here is derived from an EMBL/GenBank/DDBJ whole genome shotgun (WGS) entry which is preliminary data.</text>
</comment>
<proteinExistence type="inferred from homology"/>
<organism evidence="8 9">
    <name type="scientific">Devosia pacifica</name>
    <dbReference type="NCBI Taxonomy" id="1335967"/>
    <lineage>
        <taxon>Bacteria</taxon>
        <taxon>Pseudomonadati</taxon>
        <taxon>Pseudomonadota</taxon>
        <taxon>Alphaproteobacteria</taxon>
        <taxon>Hyphomicrobiales</taxon>
        <taxon>Devosiaceae</taxon>
        <taxon>Devosia</taxon>
    </lineage>
</organism>
<dbReference type="InterPro" id="IPR050320">
    <property type="entry name" value="N5-glutamine_MTase"/>
</dbReference>
<accession>A0A918SGB4</accession>
<name>A0A918SGB4_9HYPH</name>
<dbReference type="GO" id="GO:0102559">
    <property type="term" value="F:peptide chain release factor N(5)-glutamine methyltransferase activity"/>
    <property type="evidence" value="ECO:0007669"/>
    <property type="project" value="UniProtKB-EC"/>
</dbReference>
<evidence type="ECO:0000313" key="9">
    <source>
        <dbReference type="Proteomes" id="UP000646579"/>
    </source>
</evidence>
<feature type="binding site" evidence="5">
    <location>
        <position position="174"/>
    </location>
    <ligand>
        <name>S-adenosyl-L-methionine</name>
        <dbReference type="ChEBI" id="CHEBI:59789"/>
    </ligand>
</feature>
<dbReference type="HAMAP" id="MF_02126">
    <property type="entry name" value="RF_methyltr_PrmC"/>
    <property type="match status" value="1"/>
</dbReference>
<evidence type="ECO:0000256" key="4">
    <source>
        <dbReference type="ARBA" id="ARBA00048391"/>
    </source>
</evidence>
<dbReference type="InterPro" id="IPR040758">
    <property type="entry name" value="PrmC_N"/>
</dbReference>
<dbReference type="InterPro" id="IPR004556">
    <property type="entry name" value="HemK-like"/>
</dbReference>
<evidence type="ECO:0000256" key="1">
    <source>
        <dbReference type="ARBA" id="ARBA00022603"/>
    </source>
</evidence>
<dbReference type="Gene3D" id="1.10.8.10">
    <property type="entry name" value="DNA helicase RuvA subunit, C-terminal domain"/>
    <property type="match status" value="1"/>
</dbReference>
<feature type="binding site" evidence="5">
    <location>
        <position position="145"/>
    </location>
    <ligand>
        <name>S-adenosyl-L-methionine</name>
        <dbReference type="ChEBI" id="CHEBI:59789"/>
    </ligand>
</feature>
<dbReference type="PANTHER" id="PTHR18895">
    <property type="entry name" value="HEMK METHYLTRANSFERASE"/>
    <property type="match status" value="1"/>
</dbReference>
<keyword evidence="2 5" id="KW-0808">Transferase</keyword>
<dbReference type="CDD" id="cd02440">
    <property type="entry name" value="AdoMet_MTases"/>
    <property type="match status" value="1"/>
</dbReference>
<dbReference type="EC" id="2.1.1.297" evidence="5"/>
<feature type="domain" description="Release factor glutamine methyltransferase N-terminal" evidence="7">
    <location>
        <begin position="9"/>
        <end position="76"/>
    </location>
</feature>
<dbReference type="PANTHER" id="PTHR18895:SF74">
    <property type="entry name" value="MTRF1L RELEASE FACTOR GLUTAMINE METHYLTRANSFERASE"/>
    <property type="match status" value="1"/>
</dbReference>
<dbReference type="Pfam" id="PF05175">
    <property type="entry name" value="MTS"/>
    <property type="match status" value="1"/>
</dbReference>
<dbReference type="EMBL" id="BMZE01000005">
    <property type="protein sequence ID" value="GHA37747.1"/>
    <property type="molecule type" value="Genomic_DNA"/>
</dbReference>
<dbReference type="Proteomes" id="UP000646579">
    <property type="component" value="Unassembled WGS sequence"/>
</dbReference>
<dbReference type="InterPro" id="IPR019874">
    <property type="entry name" value="RF_methyltr_PrmC"/>
</dbReference>
<evidence type="ECO:0000256" key="3">
    <source>
        <dbReference type="ARBA" id="ARBA00022691"/>
    </source>
</evidence>